<dbReference type="EMBL" id="JAKGSG010000025">
    <property type="protein sequence ID" value="MCF4120982.1"/>
    <property type="molecule type" value="Genomic_DNA"/>
</dbReference>
<feature type="domain" description="Alginate lyase" evidence="4">
    <location>
        <begin position="124"/>
        <end position="327"/>
    </location>
</feature>
<dbReference type="InterPro" id="IPR007934">
    <property type="entry name" value="AbfB_ABD"/>
</dbReference>
<evidence type="ECO:0000259" key="4">
    <source>
        <dbReference type="Pfam" id="PF05426"/>
    </source>
</evidence>
<protein>
    <submittedName>
        <fullName evidence="5">AbfB domain-containing protein</fullName>
    </submittedName>
</protein>
<feature type="domain" description="Alpha-L-arabinofuranosidase B arabinose-binding" evidence="3">
    <location>
        <begin position="431"/>
        <end position="562"/>
    </location>
</feature>
<evidence type="ECO:0000256" key="2">
    <source>
        <dbReference type="ARBA" id="ARBA00023239"/>
    </source>
</evidence>
<evidence type="ECO:0000259" key="3">
    <source>
        <dbReference type="Pfam" id="PF05270"/>
    </source>
</evidence>
<evidence type="ECO:0000313" key="6">
    <source>
        <dbReference type="Proteomes" id="UP001165405"/>
    </source>
</evidence>
<evidence type="ECO:0000256" key="1">
    <source>
        <dbReference type="ARBA" id="ARBA00022729"/>
    </source>
</evidence>
<evidence type="ECO:0000313" key="5">
    <source>
        <dbReference type="EMBL" id="MCF4120982.1"/>
    </source>
</evidence>
<dbReference type="RefSeq" id="WP_236088744.1">
    <property type="nucleotide sequence ID" value="NZ_JAKGSG010000025.1"/>
</dbReference>
<proteinExistence type="predicted"/>
<dbReference type="Proteomes" id="UP001165405">
    <property type="component" value="Unassembled WGS sequence"/>
</dbReference>
<dbReference type="InterPro" id="IPR006311">
    <property type="entry name" value="TAT_signal"/>
</dbReference>
<dbReference type="Gene3D" id="2.80.10.50">
    <property type="match status" value="1"/>
</dbReference>
<gene>
    <name evidence="5" type="ORF">L1785_08310</name>
</gene>
<dbReference type="GO" id="GO:0046373">
    <property type="term" value="P:L-arabinose metabolic process"/>
    <property type="evidence" value="ECO:0007669"/>
    <property type="project" value="InterPro"/>
</dbReference>
<keyword evidence="6" id="KW-1185">Reference proteome</keyword>
<dbReference type="SUPFAM" id="SSF110221">
    <property type="entry name" value="AbfB domain"/>
    <property type="match status" value="1"/>
</dbReference>
<dbReference type="Pfam" id="PF05270">
    <property type="entry name" value="AbfB"/>
    <property type="match status" value="1"/>
</dbReference>
<dbReference type="CDD" id="cd23399">
    <property type="entry name" value="beta-trefoil_ABD_ABFB"/>
    <property type="match status" value="1"/>
</dbReference>
<dbReference type="Gene3D" id="1.50.10.100">
    <property type="entry name" value="Chondroitin AC/alginate lyase"/>
    <property type="match status" value="1"/>
</dbReference>
<dbReference type="InterPro" id="IPR008929">
    <property type="entry name" value="Chondroitin_lyas"/>
</dbReference>
<dbReference type="SUPFAM" id="SSF48230">
    <property type="entry name" value="Chondroitin AC/alginate lyase"/>
    <property type="match status" value="1"/>
</dbReference>
<dbReference type="GO" id="GO:0046556">
    <property type="term" value="F:alpha-L-arabinofuranosidase activity"/>
    <property type="evidence" value="ECO:0007669"/>
    <property type="project" value="InterPro"/>
</dbReference>
<dbReference type="Pfam" id="PF05426">
    <property type="entry name" value="Alginate_lyase"/>
    <property type="match status" value="1"/>
</dbReference>
<accession>A0AA41QD70</accession>
<comment type="caution">
    <text evidence="5">The sequence shown here is derived from an EMBL/GenBank/DDBJ whole genome shotgun (WGS) entry which is preliminary data.</text>
</comment>
<dbReference type="PROSITE" id="PS51318">
    <property type="entry name" value="TAT"/>
    <property type="match status" value="1"/>
</dbReference>
<dbReference type="GO" id="GO:0042597">
    <property type="term" value="C:periplasmic space"/>
    <property type="evidence" value="ECO:0007669"/>
    <property type="project" value="InterPro"/>
</dbReference>
<organism evidence="5 6">
    <name type="scientific">Antribacter soli</name>
    <dbReference type="NCBI Taxonomy" id="2910976"/>
    <lineage>
        <taxon>Bacteria</taxon>
        <taxon>Bacillati</taxon>
        <taxon>Actinomycetota</taxon>
        <taxon>Actinomycetes</taxon>
        <taxon>Micrococcales</taxon>
        <taxon>Promicromonosporaceae</taxon>
        <taxon>Antribacter</taxon>
    </lineage>
</organism>
<dbReference type="InterPro" id="IPR036195">
    <property type="entry name" value="AbfB_ABD_sf"/>
</dbReference>
<dbReference type="InterPro" id="IPR008397">
    <property type="entry name" value="Alginate_lyase_dom"/>
</dbReference>
<keyword evidence="1" id="KW-0732">Signal</keyword>
<name>A0AA41QD70_9MICO</name>
<dbReference type="GO" id="GO:0016829">
    <property type="term" value="F:lyase activity"/>
    <property type="evidence" value="ECO:0007669"/>
    <property type="project" value="UniProtKB-KW"/>
</dbReference>
<sequence length="564" mass="61800">MTRHEHAHHHARTTVPPVSRRSFLIGAAAAPVLAWGAEPAASAVFGVSPATAAAVTAHPSMLHTASDLTRARDRVASSLQPWKSGWDRLVANGRSQSTWTARPLETVIRGGDGSNYAQLYPDIHAAYQNALRWRLSGSAAHGNTAVAILNAWSGTLRTVTGNADRFLAAGIYGYQFANAAELVRDHPGFDRTRFRNMLLNIFHPLNEQFLTNHNGAVITNYWANWDLCNMASILAIGIFADRDDLVARAIDYFETGAGNGSIEHAIPYVYESEGLAQFQESGRDQGHTVLGMGLLGAFCEMAWNQGVDCYGYGGNRFLKAAEYVAKYNLGFDVPFTDYTWQSGPSTTAPHVGWATHTEVSSAGRGHIRPVWESILGHYEGRRGISAPWVRQMAESIRPDGGGGDYGTASGGYDQLGFGTLLHAPAATGINRLQSYNFPDRYIRHANNVGRIDPNVSPAADAQFRLRRGLVPGSSGRVSFESVNFPGYYLRHYAYEIRLERHDGSATFAADATFQQVASPLSSAHVMFRSHNYPDRYLRHLNYVLRVDPLSSDQVRADASFRVVA</sequence>
<keyword evidence="2" id="KW-0456">Lyase</keyword>
<reference evidence="5" key="1">
    <citation type="submission" date="2022-01" db="EMBL/GenBank/DDBJ databases">
        <title>Antribacter sp. nov., isolated from Guizhou of China.</title>
        <authorList>
            <person name="Chengliang C."/>
            <person name="Ya Z."/>
        </authorList>
    </citation>
    <scope>NUCLEOTIDE SEQUENCE</scope>
    <source>
        <strain evidence="5">KLBMP 9083</strain>
    </source>
</reference>
<dbReference type="AlphaFoldDB" id="A0AA41QD70"/>